<evidence type="ECO:0000256" key="1">
    <source>
        <dbReference type="SAM" id="Phobius"/>
    </source>
</evidence>
<keyword evidence="1" id="KW-1133">Transmembrane helix</keyword>
<evidence type="ECO:0000313" key="3">
    <source>
        <dbReference type="Proteomes" id="UP000184474"/>
    </source>
</evidence>
<keyword evidence="1" id="KW-0472">Membrane</keyword>
<evidence type="ECO:0000313" key="2">
    <source>
        <dbReference type="EMBL" id="SHJ79743.1"/>
    </source>
</evidence>
<reference evidence="3" key="1">
    <citation type="submission" date="2016-11" db="EMBL/GenBank/DDBJ databases">
        <authorList>
            <person name="Varghese N."/>
            <person name="Submissions S."/>
        </authorList>
    </citation>
    <scope>NUCLEOTIDE SEQUENCE [LARGE SCALE GENOMIC DNA]</scope>
    <source>
        <strain evidence="3">DSM 26134</strain>
    </source>
</reference>
<name>A0A1M6M8X2_REIAG</name>
<dbReference type="Pfam" id="PF04367">
    <property type="entry name" value="DUF502"/>
    <property type="match status" value="1"/>
</dbReference>
<organism evidence="2 3">
    <name type="scientific">Reichenbachiella agariperforans</name>
    <dbReference type="NCBI Taxonomy" id="156994"/>
    <lineage>
        <taxon>Bacteria</taxon>
        <taxon>Pseudomonadati</taxon>
        <taxon>Bacteroidota</taxon>
        <taxon>Cytophagia</taxon>
        <taxon>Cytophagales</taxon>
        <taxon>Reichenbachiellaceae</taxon>
        <taxon>Reichenbachiella</taxon>
    </lineage>
</organism>
<dbReference type="STRING" id="156994.SAMN04488028_1011277"/>
<dbReference type="AlphaFoldDB" id="A0A1M6M8X2"/>
<keyword evidence="1" id="KW-0812">Transmembrane</keyword>
<dbReference type="InterPro" id="IPR007462">
    <property type="entry name" value="COV1-like"/>
</dbReference>
<feature type="transmembrane region" description="Helical" evidence="1">
    <location>
        <begin position="64"/>
        <end position="81"/>
    </location>
</feature>
<dbReference type="RefSeq" id="WP_073120457.1">
    <property type="nucleotide sequence ID" value="NZ_FRAA01000001.1"/>
</dbReference>
<gene>
    <name evidence="2" type="ORF">SAMN04488028_1011277</name>
</gene>
<sequence>MKQLIKDILEFVKTTVIGGFLLIVPFGVLIFLFEKALVIFRTLVSPISDFIPIEHIGGITLNRILAFFLLLLLCFLAGLLAKSRRINKRKNWLEQKLQSVIPGYSLIKGMTETLAGLESDKRNEVVLVDMEEAWQIGFLMDRIDDDLSAVFLPGAPSPLSGEVMLVKNERLKKINISEANAMKISKKLGQGSHKILQGKVHAGMFDKTND</sequence>
<dbReference type="Proteomes" id="UP000184474">
    <property type="component" value="Unassembled WGS sequence"/>
</dbReference>
<protein>
    <submittedName>
        <fullName evidence="2">Uncharacterized membrane protein</fullName>
    </submittedName>
</protein>
<dbReference type="EMBL" id="FRAA01000001">
    <property type="protein sequence ID" value="SHJ79743.1"/>
    <property type="molecule type" value="Genomic_DNA"/>
</dbReference>
<proteinExistence type="predicted"/>
<feature type="transmembrane region" description="Helical" evidence="1">
    <location>
        <begin position="12"/>
        <end position="33"/>
    </location>
</feature>
<keyword evidence="3" id="KW-1185">Reference proteome</keyword>
<accession>A0A1M6M8X2</accession>